<keyword evidence="1" id="KW-0812">Transmembrane</keyword>
<keyword evidence="3" id="KW-1185">Reference proteome</keyword>
<gene>
    <name evidence="2" type="ORF">SAMN04488579_103128</name>
</gene>
<evidence type="ECO:0000313" key="3">
    <source>
        <dbReference type="Proteomes" id="UP000199652"/>
    </source>
</evidence>
<proteinExistence type="predicted"/>
<dbReference type="STRING" id="1528.SAMN04488579_103128"/>
<feature type="transmembrane region" description="Helical" evidence="1">
    <location>
        <begin position="170"/>
        <end position="189"/>
    </location>
</feature>
<protein>
    <submittedName>
        <fullName evidence="2">Uncharacterized protein</fullName>
    </submittedName>
</protein>
<dbReference type="Proteomes" id="UP000199652">
    <property type="component" value="Unassembled WGS sequence"/>
</dbReference>
<name>A0A1H3CL74_EUBBA</name>
<reference evidence="3" key="1">
    <citation type="submission" date="2016-10" db="EMBL/GenBank/DDBJ databases">
        <authorList>
            <person name="Varghese N."/>
            <person name="Submissions S."/>
        </authorList>
    </citation>
    <scope>NUCLEOTIDE SEQUENCE [LARGE SCALE GENOMIC DNA]</scope>
    <source>
        <strain evidence="3">VPI 5359</strain>
    </source>
</reference>
<dbReference type="EMBL" id="FNOU01000003">
    <property type="protein sequence ID" value="SDX54334.1"/>
    <property type="molecule type" value="Genomic_DNA"/>
</dbReference>
<accession>A0A1H3CL74</accession>
<evidence type="ECO:0000313" key="2">
    <source>
        <dbReference type="EMBL" id="SDX54334.1"/>
    </source>
</evidence>
<feature type="transmembrane region" description="Helical" evidence="1">
    <location>
        <begin position="140"/>
        <end position="158"/>
    </location>
</feature>
<dbReference type="OrthoDB" id="1777964at2"/>
<sequence length="232" mass="25761">MNKQKLSAPGTLGQWIDASEIALDTGDFTKIKLNRQGDVMTAEYGADTISIRFAKKDQGHVLLRIECDDEQVLEWYKSCVADVIKNPEKFKDYYAEEEEFDPIGQSASSGAAAVSTRDDGLSEAEDTSGGRLKRLLVKKWVMVILIIALPPLGLYVFYRYHRSGLGKSVVITLVTVLYTLFIWLGFFGINTGFGLSTITTWFGEITHTTQQKIENVTATPAPTPTVEVNPEE</sequence>
<organism evidence="2 3">
    <name type="scientific">Eubacterium barkeri</name>
    <name type="common">Clostridium barkeri</name>
    <dbReference type="NCBI Taxonomy" id="1528"/>
    <lineage>
        <taxon>Bacteria</taxon>
        <taxon>Bacillati</taxon>
        <taxon>Bacillota</taxon>
        <taxon>Clostridia</taxon>
        <taxon>Eubacteriales</taxon>
        <taxon>Eubacteriaceae</taxon>
        <taxon>Eubacterium</taxon>
    </lineage>
</organism>
<dbReference type="RefSeq" id="WP_090243408.1">
    <property type="nucleotide sequence ID" value="NZ_FNOU01000003.1"/>
</dbReference>
<keyword evidence="1" id="KW-1133">Transmembrane helix</keyword>
<evidence type="ECO:0000256" key="1">
    <source>
        <dbReference type="SAM" id="Phobius"/>
    </source>
</evidence>
<keyword evidence="1" id="KW-0472">Membrane</keyword>
<dbReference type="AlphaFoldDB" id="A0A1H3CL74"/>